<dbReference type="NCBIfam" id="TIGR01381">
    <property type="entry name" value="E1_like_apg7"/>
    <property type="match status" value="1"/>
</dbReference>
<dbReference type="AlphaFoldDB" id="A0A6G0RJU3"/>
<evidence type="ECO:0000256" key="2">
    <source>
        <dbReference type="ARBA" id="ARBA00011738"/>
    </source>
</evidence>
<dbReference type="InterPro" id="IPR035985">
    <property type="entry name" value="Ubiquitin-activating_enz"/>
</dbReference>
<evidence type="ECO:0000256" key="9">
    <source>
        <dbReference type="PIRSR" id="PIRSR606285-1"/>
    </source>
</evidence>
<dbReference type="FunFam" id="3.40.50.720:FF:000395">
    <property type="entry name" value="ubiquitin-like modifier-activating enzyme ATG7"/>
    <property type="match status" value="1"/>
</dbReference>
<dbReference type="GO" id="GO:0015031">
    <property type="term" value="P:protein transport"/>
    <property type="evidence" value="ECO:0007669"/>
    <property type="project" value="UniProtKB-UniRule"/>
</dbReference>
<dbReference type="PANTHER" id="PTHR10953:SF3">
    <property type="entry name" value="UBIQUITIN-LIKE MODIFIER-ACTIVATING ENZYME ATG7"/>
    <property type="match status" value="1"/>
</dbReference>
<accession>A0A6G0RJU3</accession>
<feature type="active site" description="Glycyl thioester intermediate" evidence="9">
    <location>
        <position position="747"/>
    </location>
</feature>
<comment type="function">
    <text evidence="10">E1-like activating enzyme involved in the 2 ubiquitin-like systems required for autophagy.</text>
</comment>
<dbReference type="GO" id="GO:0032446">
    <property type="term" value="P:protein modification by small protein conjugation"/>
    <property type="evidence" value="ECO:0007669"/>
    <property type="project" value="TreeGrafter"/>
</dbReference>
<reference evidence="13 14" key="1">
    <citation type="submission" date="2018-09" db="EMBL/GenBank/DDBJ databases">
        <title>Genomic investigation of the strawberry pathogen Phytophthora fragariae indicates pathogenicity is determined by transcriptional variation in three key races.</title>
        <authorList>
            <person name="Adams T.M."/>
            <person name="Armitage A.D."/>
            <person name="Sobczyk M.K."/>
            <person name="Bates H.J."/>
            <person name="Dunwell J.M."/>
            <person name="Nellist C.F."/>
            <person name="Harrison R.J."/>
        </authorList>
    </citation>
    <scope>NUCLEOTIDE SEQUENCE [LARGE SCALE GENOMIC DNA]</scope>
    <source>
        <strain evidence="13 14">NOV-77</strain>
    </source>
</reference>
<evidence type="ECO:0000256" key="6">
    <source>
        <dbReference type="ARBA" id="ARBA00022786"/>
    </source>
</evidence>
<comment type="similarity">
    <text evidence="1 10">Belongs to the ATG7 family.</text>
</comment>
<evidence type="ECO:0000313" key="13">
    <source>
        <dbReference type="EMBL" id="KAE9335395.1"/>
    </source>
</evidence>
<organism evidence="13 14">
    <name type="scientific">Phytophthora fragariae</name>
    <dbReference type="NCBI Taxonomy" id="53985"/>
    <lineage>
        <taxon>Eukaryota</taxon>
        <taxon>Sar</taxon>
        <taxon>Stramenopiles</taxon>
        <taxon>Oomycota</taxon>
        <taxon>Peronosporomycetes</taxon>
        <taxon>Peronosporales</taxon>
        <taxon>Peronosporaceae</taxon>
        <taxon>Phytophthora</taxon>
    </lineage>
</organism>
<dbReference type="Proteomes" id="UP000486351">
    <property type="component" value="Unassembled WGS sequence"/>
</dbReference>
<evidence type="ECO:0000256" key="3">
    <source>
        <dbReference type="ARBA" id="ARBA00017647"/>
    </source>
</evidence>
<keyword evidence="5 10" id="KW-0963">Cytoplasm</keyword>
<dbReference type="GO" id="GO:0019779">
    <property type="term" value="F:Atg8 activating enzyme activity"/>
    <property type="evidence" value="ECO:0007669"/>
    <property type="project" value="TreeGrafter"/>
</dbReference>
<dbReference type="EMBL" id="QXFY01000799">
    <property type="protein sequence ID" value="KAE9335395.1"/>
    <property type="molecule type" value="Genomic_DNA"/>
</dbReference>
<evidence type="ECO:0000256" key="7">
    <source>
        <dbReference type="ARBA" id="ARBA00022927"/>
    </source>
</evidence>
<keyword evidence="6 10" id="KW-0833">Ubl conjugation pathway</keyword>
<dbReference type="SUPFAM" id="SSF69572">
    <property type="entry name" value="Activating enzymes of the ubiquitin-like proteins"/>
    <property type="match status" value="1"/>
</dbReference>
<comment type="subcellular location">
    <subcellularLocation>
        <location evidence="10">Cytoplasm</location>
    </subcellularLocation>
    <subcellularLocation>
        <location evidence="10">Preautophagosomal structure</location>
    </subcellularLocation>
</comment>
<keyword evidence="7 10" id="KW-0653">Protein transport</keyword>
<dbReference type="InterPro" id="IPR042522">
    <property type="entry name" value="Atg7_N_1"/>
</dbReference>
<keyword evidence="8 10" id="KW-0072">Autophagy</keyword>
<evidence type="ECO:0000259" key="12">
    <source>
        <dbReference type="Pfam" id="PF16420"/>
    </source>
</evidence>
<feature type="domain" description="Ubiquitin-like modifier-activating enzyme Atg7 N-terminal" evidence="12">
    <location>
        <begin position="182"/>
        <end position="526"/>
    </location>
</feature>
<dbReference type="GO" id="GO:0000407">
    <property type="term" value="C:phagophore assembly site"/>
    <property type="evidence" value="ECO:0007669"/>
    <property type="project" value="UniProtKB-SubCell"/>
</dbReference>
<protein>
    <recommendedName>
        <fullName evidence="3 10">Ubiquitin-like modifier-activating enzyme ATG7</fullName>
    </recommendedName>
    <alternativeName>
        <fullName evidence="10">Autophagy-related protein 7</fullName>
    </alternativeName>
</protein>
<evidence type="ECO:0000256" key="4">
    <source>
        <dbReference type="ARBA" id="ARBA00022448"/>
    </source>
</evidence>
<dbReference type="GO" id="GO:0000045">
    <property type="term" value="P:autophagosome assembly"/>
    <property type="evidence" value="ECO:0007669"/>
    <property type="project" value="TreeGrafter"/>
</dbReference>
<name>A0A6G0RJU3_9STRA</name>
<comment type="subunit">
    <text evidence="2 10">Homodimer.</text>
</comment>
<dbReference type="InterPro" id="IPR042523">
    <property type="entry name" value="Atg7_N_2"/>
</dbReference>
<comment type="caution">
    <text evidence="13">The sequence shown here is derived from an EMBL/GenBank/DDBJ whole genome shotgun (WGS) entry which is preliminary data.</text>
</comment>
<dbReference type="Pfam" id="PF16420">
    <property type="entry name" value="ATG7_N"/>
    <property type="match status" value="1"/>
</dbReference>
<dbReference type="GO" id="GO:0019778">
    <property type="term" value="F:Atg12 activating enzyme activity"/>
    <property type="evidence" value="ECO:0007669"/>
    <property type="project" value="TreeGrafter"/>
</dbReference>
<dbReference type="InterPro" id="IPR006285">
    <property type="entry name" value="Atg7"/>
</dbReference>
<dbReference type="GO" id="GO:0006995">
    <property type="term" value="P:cellular response to nitrogen starvation"/>
    <property type="evidence" value="ECO:0007669"/>
    <property type="project" value="TreeGrafter"/>
</dbReference>
<keyword evidence="4 10" id="KW-0813">Transport</keyword>
<dbReference type="FunFam" id="3.40.140.70:FF:000001">
    <property type="entry name" value="Ubiquitin-like modifier-activating enzyme atg7"/>
    <property type="match status" value="1"/>
</dbReference>
<dbReference type="Gene3D" id="3.40.50.720">
    <property type="entry name" value="NAD(P)-binding Rossmann-like Domain"/>
    <property type="match status" value="1"/>
</dbReference>
<dbReference type="InterPro" id="IPR000594">
    <property type="entry name" value="ThiF_NAD_FAD-bd"/>
</dbReference>
<sequence length="876" mass="97440">MEAQSFLIVGLKGSHLSRETLLELVPRCSRMPELEAPITKLLARLQLLHDLVASRDPMDPVKRQYIDVVVRFVKLLRTKPLLQRLAGTPENLLASEFRGDKKLQAVLMTLNSSLHWNSQAPEMQQLKRATLDRVMQCSNQQGLRLFPWFIPMDDVEFEDESIMGTGTIGHTSRGTWRRDGVLKFQPWNSAPDVSFWQTLTSLKLDKFQLDDQAQAVTGYFTPGRSQNVPARFTIDESAFPTAEGAQTDSRDTDRARYEWGAPGLLFNTNTLEAFKSLDKAKLLKEAGDKILDLVLSDERGGVSIDHLNSFVLITFADLKKHSFLYWFGFPALSPPMPFQCRSPPAAVSSVLSAKEQVQTLRGLLKLRRVNGETHVVESNFASFFVLERLAESASSEQVVRVSDVQKWRAADHNADGVVETLFGFVDPCPLKTNPGWPLRNFLALLTALPAEKVDRSRPLKIISFREHVHQFTEVPGDFEWRSSVVFEVKSDQSFMANGRSRQDVRVTGWEANVRAKMGPRMMELGGILDPIRLAETSVDLNLKLMRWRQLPSLNLELLAQTKCLLLGAGTLGCYTARSLLSWGLRNITFVDNSTVSHSNPVRQPLFEFNDVGKPKGECAANALKRIFPLVNSQAVHLTIPMAGHALSSPQLVEEARKGLETLEQLIESHDVIFLGTDSRESRWLPTVIASSKKKLLLNAALGFDSYLVMRHGVHPDHEHGPSLGCYFCNDIVSPRDSLKDRTLDQMCTVTRPGLAPIAAATAVELLVAVLHSPQGKYVGAEKPSDGSAPMGYIPHQLRGFLNAFQNMVITGEAFDKCIACSSKVIDAYSADALGLLEKACNSTAYLEELTGLNQLTEEADSLMIELEDSDEDGDMV</sequence>
<evidence type="ECO:0000256" key="10">
    <source>
        <dbReference type="RuleBase" id="RU366022"/>
    </source>
</evidence>
<proteinExistence type="inferred from homology"/>
<dbReference type="InterPro" id="IPR032197">
    <property type="entry name" value="Atg7_N"/>
</dbReference>
<dbReference type="PANTHER" id="PTHR10953">
    <property type="entry name" value="UBIQUITIN-ACTIVATING ENZYME E1"/>
    <property type="match status" value="1"/>
</dbReference>
<feature type="domain" description="THIF-type NAD/FAD binding fold" evidence="11">
    <location>
        <begin position="545"/>
        <end position="776"/>
    </location>
</feature>
<dbReference type="Gene3D" id="3.40.140.70">
    <property type="entry name" value="Ubiquitin-like modifier-activating enzyme ATG7 N-terminal domain"/>
    <property type="match status" value="1"/>
</dbReference>
<dbReference type="InterPro" id="IPR045886">
    <property type="entry name" value="ThiF/MoeB/HesA"/>
</dbReference>
<evidence type="ECO:0000256" key="8">
    <source>
        <dbReference type="ARBA" id="ARBA00023006"/>
    </source>
</evidence>
<evidence type="ECO:0000313" key="14">
    <source>
        <dbReference type="Proteomes" id="UP000486351"/>
    </source>
</evidence>
<dbReference type="Pfam" id="PF00899">
    <property type="entry name" value="ThiF"/>
    <property type="match status" value="1"/>
</dbReference>
<dbReference type="GO" id="GO:0000422">
    <property type="term" value="P:autophagy of mitochondrion"/>
    <property type="evidence" value="ECO:0007669"/>
    <property type="project" value="TreeGrafter"/>
</dbReference>
<evidence type="ECO:0000259" key="11">
    <source>
        <dbReference type="Pfam" id="PF00899"/>
    </source>
</evidence>
<evidence type="ECO:0000256" key="1">
    <source>
        <dbReference type="ARBA" id="ARBA00010931"/>
    </source>
</evidence>
<dbReference type="Gene3D" id="3.40.140.100">
    <property type="entry name" value="Ubiquitin-like modifier-activating enzyme ATG7 C-terminal domain"/>
    <property type="match status" value="1"/>
</dbReference>
<dbReference type="GO" id="GO:0034727">
    <property type="term" value="P:piecemeal microautophagy of the nucleus"/>
    <property type="evidence" value="ECO:0007669"/>
    <property type="project" value="TreeGrafter"/>
</dbReference>
<gene>
    <name evidence="13" type="ORF">PF008_g13508</name>
</gene>
<evidence type="ECO:0000256" key="5">
    <source>
        <dbReference type="ARBA" id="ARBA00022490"/>
    </source>
</evidence>